<name>A0A7W9H4L7_9ACTN</name>
<proteinExistence type="predicted"/>
<comment type="caution">
    <text evidence="1">The sequence shown here is derived from an EMBL/GenBank/DDBJ whole genome shotgun (WGS) entry which is preliminary data.</text>
</comment>
<evidence type="ECO:0000313" key="2">
    <source>
        <dbReference type="Proteomes" id="UP000590647"/>
    </source>
</evidence>
<keyword evidence="2" id="KW-1185">Reference proteome</keyword>
<protein>
    <submittedName>
        <fullName evidence="1">Uncharacterized protein</fullName>
    </submittedName>
</protein>
<accession>A0A7W9H4L7</accession>
<sequence length="35" mass="3965">MRQLTGLSRRHLQRIESDLLSIATALDTRVSVLVD</sequence>
<evidence type="ECO:0000313" key="1">
    <source>
        <dbReference type="EMBL" id="MBB5795619.1"/>
    </source>
</evidence>
<dbReference type="Proteomes" id="UP000590647">
    <property type="component" value="Unassembled WGS sequence"/>
</dbReference>
<dbReference type="AlphaFoldDB" id="A0A7W9H4L7"/>
<gene>
    <name evidence="1" type="ORF">HDA41_003583</name>
</gene>
<dbReference type="EMBL" id="JACHNE010000001">
    <property type="protein sequence ID" value="MBB5795619.1"/>
    <property type="molecule type" value="Genomic_DNA"/>
</dbReference>
<organism evidence="1 2">
    <name type="scientific">Streptomyces caelestis</name>
    <dbReference type="NCBI Taxonomy" id="36816"/>
    <lineage>
        <taxon>Bacteria</taxon>
        <taxon>Bacillati</taxon>
        <taxon>Actinomycetota</taxon>
        <taxon>Actinomycetes</taxon>
        <taxon>Kitasatosporales</taxon>
        <taxon>Streptomycetaceae</taxon>
        <taxon>Streptomyces</taxon>
    </lineage>
</organism>
<reference evidence="1 2" key="1">
    <citation type="submission" date="2020-08" db="EMBL/GenBank/DDBJ databases">
        <title>Sequencing the genomes of 1000 actinobacteria strains.</title>
        <authorList>
            <person name="Klenk H.-P."/>
        </authorList>
    </citation>
    <scope>NUCLEOTIDE SEQUENCE [LARGE SCALE GENOMIC DNA]</scope>
    <source>
        <strain evidence="1 2">DSM 40084</strain>
    </source>
</reference>